<dbReference type="Gene3D" id="3.40.630.10">
    <property type="entry name" value="Zn peptidases"/>
    <property type="match status" value="1"/>
</dbReference>
<evidence type="ECO:0000256" key="1">
    <source>
        <dbReference type="ARBA" id="ARBA00022801"/>
    </source>
</evidence>
<evidence type="ECO:0000259" key="2">
    <source>
        <dbReference type="Pfam" id="PF07687"/>
    </source>
</evidence>
<dbReference type="NCBIfam" id="TIGR01891">
    <property type="entry name" value="amidohydrolases"/>
    <property type="match status" value="1"/>
</dbReference>
<dbReference type="GO" id="GO:0016787">
    <property type="term" value="F:hydrolase activity"/>
    <property type="evidence" value="ECO:0007669"/>
    <property type="project" value="UniProtKB-KW"/>
</dbReference>
<dbReference type="Gene3D" id="3.30.70.360">
    <property type="match status" value="1"/>
</dbReference>
<dbReference type="EMBL" id="VSSQ01001159">
    <property type="protein sequence ID" value="MPM05720.1"/>
    <property type="molecule type" value="Genomic_DNA"/>
</dbReference>
<dbReference type="EC" id="3.-.-.-" evidence="3"/>
<dbReference type="SUPFAM" id="SSF55031">
    <property type="entry name" value="Bacterial exopeptidase dimerisation domain"/>
    <property type="match status" value="1"/>
</dbReference>
<protein>
    <submittedName>
        <fullName evidence="3">Putative hydrolase YxeP</fullName>
        <ecNumber evidence="3">3.-.-.-</ecNumber>
    </submittedName>
</protein>
<proteinExistence type="predicted"/>
<dbReference type="PANTHER" id="PTHR11014">
    <property type="entry name" value="PEPTIDASE M20 FAMILY MEMBER"/>
    <property type="match status" value="1"/>
</dbReference>
<dbReference type="InterPro" id="IPR002933">
    <property type="entry name" value="Peptidase_M20"/>
</dbReference>
<keyword evidence="1 3" id="KW-0378">Hydrolase</keyword>
<accession>A0A644WPI4</accession>
<dbReference type="InterPro" id="IPR036264">
    <property type="entry name" value="Bact_exopeptidase_dim_dom"/>
</dbReference>
<sequence>MNIKDYVIKEKDYITSLRRYFHKHPEESLKEYNTAKKIEEELDKLNIPHKRVGATGVLGIIKGKNESNRILAIRADIDALKVPDSKDVEYKSQSNGYNHACGHDGHTASLLGTAKVLKEKEKELNGEVRLIFQQAEEVGQGAKVFIKEGYLDGVEEILGAHVASHLEVGKVSVTSGPISASCDYFKITVKGKGGHVSAPHLSTDALYIASQIVVNLQSIVSRQTDPVDTVVVGVGLIRGGTTYNTVAEEIVLEGTTRSFTFESREKTNKSVEKIAKSIGEIYGAEVIVEFRDYASPLINDEKVSEEVAVIASDIVGKENVITNSPKRLGADDFAEFLIEVPGSYIHVGTKNLKNANTSVAHHNDLFDIDEEGLLVITNIEVEYILNKLL</sequence>
<dbReference type="Pfam" id="PF07687">
    <property type="entry name" value="M20_dimer"/>
    <property type="match status" value="1"/>
</dbReference>
<name>A0A644WPI4_9ZZZZ</name>
<dbReference type="FunFam" id="3.30.70.360:FF:000001">
    <property type="entry name" value="N-acetyldiaminopimelate deacetylase"/>
    <property type="match status" value="1"/>
</dbReference>
<dbReference type="Pfam" id="PF01546">
    <property type="entry name" value="Peptidase_M20"/>
    <property type="match status" value="1"/>
</dbReference>
<dbReference type="PIRSF" id="PIRSF005962">
    <property type="entry name" value="Pept_M20D_amidohydro"/>
    <property type="match status" value="1"/>
</dbReference>
<gene>
    <name evidence="3" type="primary">yxeP_9</name>
    <name evidence="3" type="ORF">SDC9_52011</name>
</gene>
<dbReference type="AlphaFoldDB" id="A0A644WPI4"/>
<organism evidence="3">
    <name type="scientific">bioreactor metagenome</name>
    <dbReference type="NCBI Taxonomy" id="1076179"/>
    <lineage>
        <taxon>unclassified sequences</taxon>
        <taxon>metagenomes</taxon>
        <taxon>ecological metagenomes</taxon>
    </lineage>
</organism>
<dbReference type="PANTHER" id="PTHR11014:SF63">
    <property type="entry name" value="METALLOPEPTIDASE, PUTATIVE (AFU_ORTHOLOGUE AFUA_6G09600)-RELATED"/>
    <property type="match status" value="1"/>
</dbReference>
<dbReference type="SUPFAM" id="SSF53187">
    <property type="entry name" value="Zn-dependent exopeptidases"/>
    <property type="match status" value="1"/>
</dbReference>
<dbReference type="InterPro" id="IPR011650">
    <property type="entry name" value="Peptidase_M20_dimer"/>
</dbReference>
<evidence type="ECO:0000313" key="3">
    <source>
        <dbReference type="EMBL" id="MPM05720.1"/>
    </source>
</evidence>
<feature type="domain" description="Peptidase M20 dimerisation" evidence="2">
    <location>
        <begin position="185"/>
        <end position="279"/>
    </location>
</feature>
<dbReference type="InterPro" id="IPR017439">
    <property type="entry name" value="Amidohydrolase"/>
</dbReference>
<comment type="caution">
    <text evidence="3">The sequence shown here is derived from an EMBL/GenBank/DDBJ whole genome shotgun (WGS) entry which is preliminary data.</text>
</comment>
<reference evidence="3" key="1">
    <citation type="submission" date="2019-08" db="EMBL/GenBank/DDBJ databases">
        <authorList>
            <person name="Kucharzyk K."/>
            <person name="Murdoch R.W."/>
            <person name="Higgins S."/>
            <person name="Loffler F."/>
        </authorList>
    </citation>
    <scope>NUCLEOTIDE SEQUENCE</scope>
</reference>